<gene>
    <name evidence="1" type="ORF">FXO26_19645</name>
</gene>
<dbReference type="RefSeq" id="WP_148853844.1">
    <property type="nucleotide sequence ID" value="NZ_VSRO01000010.1"/>
</dbReference>
<name>A0A5D3G788_9PSED</name>
<protein>
    <submittedName>
        <fullName evidence="1">Uncharacterized protein</fullName>
    </submittedName>
</protein>
<dbReference type="EMBL" id="VSRO01000010">
    <property type="protein sequence ID" value="TYK55970.1"/>
    <property type="molecule type" value="Genomic_DNA"/>
</dbReference>
<evidence type="ECO:0000313" key="2">
    <source>
        <dbReference type="Proteomes" id="UP000324029"/>
    </source>
</evidence>
<proteinExistence type="predicted"/>
<reference evidence="1 2" key="2">
    <citation type="submission" date="2019-08" db="EMBL/GenBank/DDBJ databases">
        <authorList>
            <person name="Brilhante M."/>
            <person name="Perreten V."/>
        </authorList>
    </citation>
    <scope>NUCLEOTIDE SEQUENCE [LARGE SCALE GENOMIC DNA]</scope>
    <source>
        <strain evidence="1 2">MCP106</strain>
    </source>
</reference>
<accession>A0A5D3G788</accession>
<organism evidence="1 2">
    <name type="scientific">Pseudomonas synxantha</name>
    <dbReference type="NCBI Taxonomy" id="47883"/>
    <lineage>
        <taxon>Bacteria</taxon>
        <taxon>Pseudomonadati</taxon>
        <taxon>Pseudomonadota</taxon>
        <taxon>Gammaproteobacteria</taxon>
        <taxon>Pseudomonadales</taxon>
        <taxon>Pseudomonadaceae</taxon>
        <taxon>Pseudomonas</taxon>
    </lineage>
</organism>
<reference evidence="1 2" key="1">
    <citation type="submission" date="2019-08" db="EMBL/GenBank/DDBJ databases">
        <title>Subclass B2 metallo-beta lactamase from Pseudomonas synxantha.</title>
        <authorList>
            <person name="Poirel L."/>
            <person name="Palmieri M."/>
            <person name="Masseron A."/>
            <person name="Perreten V."/>
            <person name="Nordman P."/>
        </authorList>
    </citation>
    <scope>NUCLEOTIDE SEQUENCE [LARGE SCALE GENOMIC DNA]</scope>
    <source>
        <strain evidence="1 2">MCP106</strain>
    </source>
</reference>
<dbReference type="Proteomes" id="UP000324029">
    <property type="component" value="Unassembled WGS sequence"/>
</dbReference>
<evidence type="ECO:0000313" key="1">
    <source>
        <dbReference type="EMBL" id="TYK55970.1"/>
    </source>
</evidence>
<sequence length="86" mass="9490">MSVEIREVVSSFVLDVSGHTVHARITKDIDGSEGFIWDISHHGGGFSRAKKAQLAPVSSRKEALEQIIAYAQTFEPGYSPQPNSRY</sequence>
<dbReference type="AlphaFoldDB" id="A0A5D3G788"/>
<comment type="caution">
    <text evidence="1">The sequence shown here is derived from an EMBL/GenBank/DDBJ whole genome shotgun (WGS) entry which is preliminary data.</text>
</comment>